<feature type="domain" description="UBA" evidence="2">
    <location>
        <begin position="1"/>
        <end position="31"/>
    </location>
</feature>
<dbReference type="EMBL" id="PKFO01000001">
    <property type="protein sequence ID" value="PVH18960.1"/>
    <property type="molecule type" value="Genomic_DNA"/>
</dbReference>
<feature type="compositionally biased region" description="Low complexity" evidence="1">
    <location>
        <begin position="74"/>
        <end position="87"/>
    </location>
</feature>
<feature type="compositionally biased region" description="Basic and acidic residues" evidence="1">
    <location>
        <begin position="547"/>
        <end position="575"/>
    </location>
</feature>
<accession>A0A2V1ALL5</accession>
<reference evidence="3 4" key="1">
    <citation type="submission" date="2017-12" db="EMBL/GenBank/DDBJ databases">
        <title>Genome Sequence of a Multidrug-Resistant Candida haemulonii Isolate from a Patient with Chronic Leg Ulcers in Israel.</title>
        <authorList>
            <person name="Chow N.A."/>
            <person name="Gade L."/>
            <person name="Batra D."/>
            <person name="Rowe L.A."/>
            <person name="Ben-Ami R."/>
            <person name="Loparev V.N."/>
            <person name="Litvintseva A.P."/>
        </authorList>
    </citation>
    <scope>NUCLEOTIDE SEQUENCE [LARGE SCALE GENOMIC DNA]</scope>
    <source>
        <strain evidence="3 4">B11899</strain>
    </source>
</reference>
<dbReference type="Pfam" id="PF00627">
    <property type="entry name" value="UBA"/>
    <property type="match status" value="1"/>
</dbReference>
<dbReference type="SUPFAM" id="SSF46934">
    <property type="entry name" value="UBA-like"/>
    <property type="match status" value="1"/>
</dbReference>
<dbReference type="InterPro" id="IPR009060">
    <property type="entry name" value="UBA-like_sf"/>
</dbReference>
<sequence>MEMGFPREQAISALEATGHDPNKAIAYLFGELEDPKDQGTENAPIEIDPEPKNQDQYDTVDVNMPSDLPDFLGQYASSDSASYSQPPTRGGPPAVPSAPRPQVADFTQQSTEFIEVGKYSEPMSSDDDDGVGSNRFRDYSSDSNSDSSEGSLPNIKTEGHLVPQLRKKIPGYRYWVPILAALCQNKQFADTVLSVSGDEVTPFVEELQKIVNFVQDFRRSSQWYILVDDLLRNTSPNAVEDALSPEEELITNIYKELIDAIPELSHVLNSHVESIEEEISNDLSVLELDSDIRKQSLYLSLNEQFWGQSFEKLGLVKYRSVAPVVTIHLMDDDDTSQRPLFAKELFYPEIYSDKALKAVQDEVASAQQAEHERRVISRNLLDLNFFEGKRLGNLLSQASEMLKPYQEEAGEDLQRLGDDVEALRIEQVERQTRAQSTIHGVQKSMTDFAKIIDQVPSLNKYRLQGVIMSDRWYYFRQRDTWVKMEDAELIDFEQVESEIFDCTRMGSQPVTLLYVNAEDEPDWSDYEEIESSDEDAIVIGSESEEESAIKLTDDKNEEEKVKPKDSKGSDDKEVLIDLTDS</sequence>
<dbReference type="GO" id="GO:0005829">
    <property type="term" value="C:cytosol"/>
    <property type="evidence" value="ECO:0007669"/>
    <property type="project" value="TreeGrafter"/>
</dbReference>
<dbReference type="AlphaFoldDB" id="A0A2V1ALL5"/>
<feature type="compositionally biased region" description="Acidic residues" evidence="1">
    <location>
        <begin position="527"/>
        <end position="546"/>
    </location>
</feature>
<dbReference type="CDD" id="cd14270">
    <property type="entry name" value="UBA"/>
    <property type="match status" value="1"/>
</dbReference>
<feature type="region of interest" description="Disordered" evidence="1">
    <location>
        <begin position="527"/>
        <end position="581"/>
    </location>
</feature>
<organism evidence="3 4">
    <name type="scientific">Candidozyma haemuli</name>
    <dbReference type="NCBI Taxonomy" id="45357"/>
    <lineage>
        <taxon>Eukaryota</taxon>
        <taxon>Fungi</taxon>
        <taxon>Dikarya</taxon>
        <taxon>Ascomycota</taxon>
        <taxon>Saccharomycotina</taxon>
        <taxon>Pichiomycetes</taxon>
        <taxon>Metschnikowiaceae</taxon>
        <taxon>Candidozyma</taxon>
    </lineage>
</organism>
<dbReference type="PROSITE" id="PS50030">
    <property type="entry name" value="UBA"/>
    <property type="match status" value="1"/>
</dbReference>
<dbReference type="RefSeq" id="XP_025339900.1">
    <property type="nucleotide sequence ID" value="XM_025484969.1"/>
</dbReference>
<feature type="region of interest" description="Disordered" evidence="1">
    <location>
        <begin position="115"/>
        <end position="156"/>
    </location>
</feature>
<dbReference type="OrthoDB" id="4489171at2759"/>
<feature type="region of interest" description="Disordered" evidence="1">
    <location>
        <begin position="1"/>
        <end position="20"/>
    </location>
</feature>
<dbReference type="STRING" id="45357.A0A2V1ALL5"/>
<dbReference type="Gene3D" id="1.10.8.10">
    <property type="entry name" value="DNA helicase RuvA subunit, C-terminal domain"/>
    <property type="match status" value="1"/>
</dbReference>
<evidence type="ECO:0000313" key="4">
    <source>
        <dbReference type="Proteomes" id="UP000244309"/>
    </source>
</evidence>
<feature type="compositionally biased region" description="Pro residues" evidence="1">
    <location>
        <begin position="89"/>
        <end position="99"/>
    </location>
</feature>
<dbReference type="PANTHER" id="PTHR39597">
    <property type="entry name" value="UBA DOMAIN-CONTAINING PROTEIN RUP1"/>
    <property type="match status" value="1"/>
</dbReference>
<dbReference type="VEuPathDB" id="FungiDB:CXQ85_001252"/>
<dbReference type="GO" id="GO:0005634">
    <property type="term" value="C:nucleus"/>
    <property type="evidence" value="ECO:0007669"/>
    <property type="project" value="TreeGrafter"/>
</dbReference>
<proteinExistence type="predicted"/>
<dbReference type="InterPro" id="IPR055335">
    <property type="entry name" value="Ucp6/RUP1"/>
</dbReference>
<dbReference type="PANTHER" id="PTHR39597:SF1">
    <property type="entry name" value="UBA DOMAIN-CONTAINING PROTEIN RUP1"/>
    <property type="match status" value="1"/>
</dbReference>
<comment type="caution">
    <text evidence="3">The sequence shown here is derived from an EMBL/GenBank/DDBJ whole genome shotgun (WGS) entry which is preliminary data.</text>
</comment>
<evidence type="ECO:0000313" key="3">
    <source>
        <dbReference type="EMBL" id="PVH18960.1"/>
    </source>
</evidence>
<dbReference type="InterPro" id="IPR015940">
    <property type="entry name" value="UBA"/>
</dbReference>
<keyword evidence="4" id="KW-1185">Reference proteome</keyword>
<feature type="region of interest" description="Disordered" evidence="1">
    <location>
        <begin position="27"/>
        <end position="103"/>
    </location>
</feature>
<dbReference type="GeneID" id="37006583"/>
<name>A0A2V1ALL5_9ASCO</name>
<evidence type="ECO:0000259" key="2">
    <source>
        <dbReference type="PROSITE" id="PS50030"/>
    </source>
</evidence>
<dbReference type="GO" id="GO:0016579">
    <property type="term" value="P:protein deubiquitination"/>
    <property type="evidence" value="ECO:0007669"/>
    <property type="project" value="TreeGrafter"/>
</dbReference>
<evidence type="ECO:0000256" key="1">
    <source>
        <dbReference type="SAM" id="MobiDB-lite"/>
    </source>
</evidence>
<dbReference type="Proteomes" id="UP000244309">
    <property type="component" value="Unassembled WGS sequence"/>
</dbReference>
<protein>
    <recommendedName>
        <fullName evidence="2">UBA domain-containing protein</fullName>
    </recommendedName>
</protein>
<gene>
    <name evidence="3" type="ORF">CXQ85_001252</name>
</gene>